<keyword evidence="9 10" id="KW-0539">Nucleus</keyword>
<dbReference type="InterPro" id="IPR035500">
    <property type="entry name" value="NHR-like_dom_sf"/>
</dbReference>
<evidence type="ECO:0000256" key="1">
    <source>
        <dbReference type="ARBA" id="ARBA00005993"/>
    </source>
</evidence>
<name>A0A6V7UC37_MELEN</name>
<dbReference type="InterPro" id="IPR013088">
    <property type="entry name" value="Znf_NHR/GATA"/>
</dbReference>
<comment type="caution">
    <text evidence="13">The sequence shown here is derived from an EMBL/GenBank/DDBJ whole genome shotgun (WGS) entry which is preliminary data.</text>
</comment>
<dbReference type="PROSITE" id="PS00031">
    <property type="entry name" value="NUCLEAR_REC_DBD_1"/>
    <property type="match status" value="1"/>
</dbReference>
<reference evidence="13 14" key="1">
    <citation type="submission" date="2020-08" db="EMBL/GenBank/DDBJ databases">
        <authorList>
            <person name="Koutsovoulos G."/>
            <person name="Danchin GJ E."/>
        </authorList>
    </citation>
    <scope>NUCLEOTIDE SEQUENCE [LARGE SCALE GENOMIC DNA]</scope>
</reference>
<keyword evidence="4 10" id="KW-0862">Zinc</keyword>
<keyword evidence="8 10" id="KW-0675">Receptor</keyword>
<dbReference type="InterPro" id="IPR001628">
    <property type="entry name" value="Znf_hrmn_rcpt"/>
</dbReference>
<keyword evidence="5 10" id="KW-0805">Transcription regulation</keyword>
<evidence type="ECO:0000256" key="3">
    <source>
        <dbReference type="ARBA" id="ARBA00022771"/>
    </source>
</evidence>
<dbReference type="AlphaFoldDB" id="A0A6V7UC37"/>
<dbReference type="PRINTS" id="PR00047">
    <property type="entry name" value="STROIDFINGER"/>
</dbReference>
<keyword evidence="6 10" id="KW-0238">DNA-binding</keyword>
<dbReference type="SMART" id="SM00399">
    <property type="entry name" value="ZnF_C4"/>
    <property type="match status" value="1"/>
</dbReference>
<dbReference type="PROSITE" id="PS51843">
    <property type="entry name" value="NR_LBD"/>
    <property type="match status" value="1"/>
</dbReference>
<evidence type="ECO:0000256" key="10">
    <source>
        <dbReference type="RuleBase" id="RU004334"/>
    </source>
</evidence>
<dbReference type="Gene3D" id="3.30.50.10">
    <property type="entry name" value="Erythroid Transcription Factor GATA-1, subunit A"/>
    <property type="match status" value="1"/>
</dbReference>
<sequence length="463" mass="53594">MNKEINNSRKKLLFCAVCGKQCESRNYCVISCASCKQFFRRTVVQQKATTCRRHKKCDIINGEKCRGCRLDKCLIEGMDPLMVKTTDKKCRKEFIEMIEKRRNKLHQTVNNLTSIHQQDEENLNNGNENLNYNEDKDEIICSANKYRKLTTNQIKNKLDYNEKIISQQKQNYLLVPLNAESSQMEHLIQICEAQSRIRNAFMDFDDQQFLSLNLNSLKDLLTNGPNIILKASEFSETPKLLSSTEFYEINAKFDQINHRTVKCLFVEKLVCIGIFKSLPIFPKLDVKDQLIILKYVANAVLMICNCFIAYELCSDTWMRKDGSCVMAAFSDQFKFKTDKTLYSLAMKAFTKPIEPFFRIGICKEEFSLILAIMYLNSDIPGLSESARDILSIELSKYTKMLHNYLLNKLGQDAGIKKYAECLHLIANSYFGAKNVDLLITYQETFYLYGEVRDMMPDCPNDIV</sequence>
<evidence type="ECO:0000256" key="4">
    <source>
        <dbReference type="ARBA" id="ARBA00022833"/>
    </source>
</evidence>
<dbReference type="Pfam" id="PF00105">
    <property type="entry name" value="zf-C4"/>
    <property type="match status" value="1"/>
</dbReference>
<dbReference type="InterPro" id="IPR000536">
    <property type="entry name" value="Nucl_hrmn_rcpt_lig-bd"/>
</dbReference>
<feature type="domain" description="Nuclear receptor" evidence="11">
    <location>
        <begin position="12"/>
        <end position="85"/>
    </location>
</feature>
<evidence type="ECO:0000256" key="7">
    <source>
        <dbReference type="ARBA" id="ARBA00023163"/>
    </source>
</evidence>
<dbReference type="SUPFAM" id="SSF57716">
    <property type="entry name" value="Glucocorticoid receptor-like (DNA-binding domain)"/>
    <property type="match status" value="1"/>
</dbReference>
<dbReference type="GO" id="GO:0003700">
    <property type="term" value="F:DNA-binding transcription factor activity"/>
    <property type="evidence" value="ECO:0007669"/>
    <property type="project" value="InterPro"/>
</dbReference>
<evidence type="ECO:0000259" key="11">
    <source>
        <dbReference type="PROSITE" id="PS51030"/>
    </source>
</evidence>
<keyword evidence="7 10" id="KW-0804">Transcription</keyword>
<dbReference type="PROSITE" id="PS51030">
    <property type="entry name" value="NUCLEAR_REC_DBD_2"/>
    <property type="match status" value="1"/>
</dbReference>
<comment type="similarity">
    <text evidence="1 10">Belongs to the nuclear hormone receptor family.</text>
</comment>
<comment type="subcellular location">
    <subcellularLocation>
        <location evidence="10">Nucleus</location>
    </subcellularLocation>
</comment>
<dbReference type="SMART" id="SM00430">
    <property type="entry name" value="HOLI"/>
    <property type="match status" value="1"/>
</dbReference>
<dbReference type="Gene3D" id="1.10.565.10">
    <property type="entry name" value="Retinoid X Receptor"/>
    <property type="match status" value="1"/>
</dbReference>
<dbReference type="GO" id="GO:0005634">
    <property type="term" value="C:nucleus"/>
    <property type="evidence" value="ECO:0007669"/>
    <property type="project" value="UniProtKB-SubCell"/>
</dbReference>
<dbReference type="SUPFAM" id="SSF48508">
    <property type="entry name" value="Nuclear receptor ligand-binding domain"/>
    <property type="match status" value="1"/>
</dbReference>
<dbReference type="PANTHER" id="PTHR24083">
    <property type="entry name" value="NUCLEAR HORMONE RECEPTOR"/>
    <property type="match status" value="1"/>
</dbReference>
<keyword evidence="3 10" id="KW-0863">Zinc-finger</keyword>
<evidence type="ECO:0000313" key="14">
    <source>
        <dbReference type="Proteomes" id="UP000580250"/>
    </source>
</evidence>
<dbReference type="GO" id="GO:0043565">
    <property type="term" value="F:sequence-specific DNA binding"/>
    <property type="evidence" value="ECO:0007669"/>
    <property type="project" value="InterPro"/>
</dbReference>
<dbReference type="Proteomes" id="UP000580250">
    <property type="component" value="Unassembled WGS sequence"/>
</dbReference>
<evidence type="ECO:0000313" key="13">
    <source>
        <dbReference type="EMBL" id="CAD2153229.1"/>
    </source>
</evidence>
<evidence type="ECO:0000256" key="8">
    <source>
        <dbReference type="ARBA" id="ARBA00023170"/>
    </source>
</evidence>
<proteinExistence type="inferred from homology"/>
<evidence type="ECO:0000256" key="5">
    <source>
        <dbReference type="ARBA" id="ARBA00023015"/>
    </source>
</evidence>
<feature type="domain" description="NR LBD" evidence="12">
    <location>
        <begin position="232"/>
        <end position="463"/>
    </location>
</feature>
<evidence type="ECO:0000256" key="9">
    <source>
        <dbReference type="ARBA" id="ARBA00023242"/>
    </source>
</evidence>
<dbReference type="Pfam" id="PF00104">
    <property type="entry name" value="Hormone_recep"/>
    <property type="match status" value="1"/>
</dbReference>
<dbReference type="EMBL" id="CAJEWN010000052">
    <property type="protein sequence ID" value="CAD2153229.1"/>
    <property type="molecule type" value="Genomic_DNA"/>
</dbReference>
<evidence type="ECO:0000259" key="12">
    <source>
        <dbReference type="PROSITE" id="PS51843"/>
    </source>
</evidence>
<keyword evidence="2 10" id="KW-0479">Metal-binding</keyword>
<dbReference type="InterPro" id="IPR050274">
    <property type="entry name" value="Nuclear_hormone_rcpt_NR2"/>
</dbReference>
<evidence type="ECO:0000256" key="6">
    <source>
        <dbReference type="ARBA" id="ARBA00023125"/>
    </source>
</evidence>
<dbReference type="OrthoDB" id="6355676at2759"/>
<organism evidence="13 14">
    <name type="scientific">Meloidogyne enterolobii</name>
    <name type="common">Root-knot nematode worm</name>
    <name type="synonym">Meloidogyne mayaguensis</name>
    <dbReference type="NCBI Taxonomy" id="390850"/>
    <lineage>
        <taxon>Eukaryota</taxon>
        <taxon>Metazoa</taxon>
        <taxon>Ecdysozoa</taxon>
        <taxon>Nematoda</taxon>
        <taxon>Chromadorea</taxon>
        <taxon>Rhabditida</taxon>
        <taxon>Tylenchina</taxon>
        <taxon>Tylenchomorpha</taxon>
        <taxon>Tylenchoidea</taxon>
        <taxon>Meloidogynidae</taxon>
        <taxon>Meloidogyninae</taxon>
        <taxon>Meloidogyne</taxon>
    </lineage>
</organism>
<dbReference type="GO" id="GO:0008270">
    <property type="term" value="F:zinc ion binding"/>
    <property type="evidence" value="ECO:0007669"/>
    <property type="project" value="UniProtKB-KW"/>
</dbReference>
<gene>
    <name evidence="13" type="ORF">MENT_LOCUS11055</name>
</gene>
<protein>
    <submittedName>
        <fullName evidence="13">Uncharacterized protein</fullName>
    </submittedName>
</protein>
<evidence type="ECO:0000256" key="2">
    <source>
        <dbReference type="ARBA" id="ARBA00022723"/>
    </source>
</evidence>
<accession>A0A6V7UC37</accession>